<name>A0A346NKZ0_9ALTE</name>
<keyword evidence="2" id="KW-1185">Reference proteome</keyword>
<dbReference type="OrthoDB" id="5760979at2"/>
<dbReference type="EMBL" id="CP031769">
    <property type="protein sequence ID" value="AXR06197.1"/>
    <property type="molecule type" value="Genomic_DNA"/>
</dbReference>
<accession>A0A346NKZ0</accession>
<proteinExistence type="predicted"/>
<dbReference type="Proteomes" id="UP000262073">
    <property type="component" value="Chromosome"/>
</dbReference>
<dbReference type="AlphaFoldDB" id="A0A346NKZ0"/>
<gene>
    <name evidence="1" type="ORF">D0Y50_07355</name>
</gene>
<dbReference type="KEGG" id="salm:D0Y50_07355"/>
<protein>
    <submittedName>
        <fullName evidence="1">DUF3080 domain-containing protein</fullName>
    </submittedName>
</protein>
<dbReference type="Pfam" id="PF11279">
    <property type="entry name" value="DUF3080"/>
    <property type="match status" value="1"/>
</dbReference>
<evidence type="ECO:0000313" key="1">
    <source>
        <dbReference type="EMBL" id="AXR06197.1"/>
    </source>
</evidence>
<organism evidence="1 2">
    <name type="scientific">Salinimonas sediminis</name>
    <dbReference type="NCBI Taxonomy" id="2303538"/>
    <lineage>
        <taxon>Bacteria</taxon>
        <taxon>Pseudomonadati</taxon>
        <taxon>Pseudomonadota</taxon>
        <taxon>Gammaproteobacteria</taxon>
        <taxon>Alteromonadales</taxon>
        <taxon>Alteromonadaceae</taxon>
        <taxon>Alteromonas/Salinimonas group</taxon>
        <taxon>Salinimonas</taxon>
    </lineage>
</organism>
<reference evidence="1 2" key="1">
    <citation type="submission" date="2018-08" db="EMBL/GenBank/DDBJ databases">
        <title>Salinimonas sediminis sp. nov., a piezophilic bacterium isolated from a deep-sea sediment sample from the New Britain Trench.</title>
        <authorList>
            <person name="Cao J."/>
        </authorList>
    </citation>
    <scope>NUCLEOTIDE SEQUENCE [LARGE SCALE GENOMIC DNA]</scope>
    <source>
        <strain evidence="1 2">N102</strain>
    </source>
</reference>
<evidence type="ECO:0000313" key="2">
    <source>
        <dbReference type="Proteomes" id="UP000262073"/>
    </source>
</evidence>
<dbReference type="InterPro" id="IPR021431">
    <property type="entry name" value="DUF3080"/>
</dbReference>
<sequence length="364" mass="41037">MEDEVLPHKLWYNRGSGLQEVFSRRRHVTAALLIGLLGAIVSGCQWPSGVKDDMQEYRARLARVLDVAFPAPASAVSLTLPANALLTRPVERMNVNLRDFYQLQQCELGTLVAQRNTALGKTAHPSQRFIYETRLLRQLAACSKVIDKSNPTLSHQLEQWLAAKQRQRPVLWANLIQTSPELRAGLSRGASYIEPTTNDSASATLAALGFLQGIKQTPQRALTSLEQQLKAIDSNRLPARVWRTQYEIARQLNALNSTLAKHLPALACPNEKASEQVTILHNVFSLFFINKIQPVGSKLNQYHYHMLPVWQQWQHDPDLHPAFKAFLQQHAQIGFANYQRAIKDHVTLWQTLFARCNLSPAPPP</sequence>